<dbReference type="GO" id="GO:0055085">
    <property type="term" value="P:transmembrane transport"/>
    <property type="evidence" value="ECO:0007669"/>
    <property type="project" value="UniProtKB-ARBA"/>
</dbReference>
<dbReference type="GO" id="GO:0016887">
    <property type="term" value="F:ATP hydrolysis activity"/>
    <property type="evidence" value="ECO:0007669"/>
    <property type="project" value="InterPro"/>
</dbReference>
<dbReference type="AlphaFoldDB" id="A0A1H5PZ30"/>
<evidence type="ECO:0000256" key="2">
    <source>
        <dbReference type="ARBA" id="ARBA00022448"/>
    </source>
</evidence>
<dbReference type="PANTHER" id="PTHR43776:SF7">
    <property type="entry name" value="D,D-DIPEPTIDE TRANSPORT ATP-BINDING PROTEIN DDPF-RELATED"/>
    <property type="match status" value="1"/>
</dbReference>
<dbReference type="RefSeq" id="WP_069111298.1">
    <property type="nucleotide sequence ID" value="NZ_FNUC01000004.1"/>
</dbReference>
<dbReference type="Gene3D" id="3.40.50.300">
    <property type="entry name" value="P-loop containing nucleotide triphosphate hydrolases"/>
    <property type="match status" value="1"/>
</dbReference>
<proteinExistence type="inferred from homology"/>
<dbReference type="InterPro" id="IPR027417">
    <property type="entry name" value="P-loop_NTPase"/>
</dbReference>
<keyword evidence="2" id="KW-0813">Transport</keyword>
<dbReference type="STRING" id="561176.SAMN04488561_7030"/>
<dbReference type="SUPFAM" id="SSF52540">
    <property type="entry name" value="P-loop containing nucleoside triphosphate hydrolases"/>
    <property type="match status" value="1"/>
</dbReference>
<dbReference type="PROSITE" id="PS00211">
    <property type="entry name" value="ABC_TRANSPORTER_1"/>
    <property type="match status" value="1"/>
</dbReference>
<dbReference type="Pfam" id="PF00005">
    <property type="entry name" value="ABC_tran"/>
    <property type="match status" value="1"/>
</dbReference>
<evidence type="ECO:0000259" key="5">
    <source>
        <dbReference type="PROSITE" id="PS50893"/>
    </source>
</evidence>
<evidence type="ECO:0000256" key="4">
    <source>
        <dbReference type="ARBA" id="ARBA00022840"/>
    </source>
</evidence>
<evidence type="ECO:0000256" key="3">
    <source>
        <dbReference type="ARBA" id="ARBA00022741"/>
    </source>
</evidence>
<accession>A0A1H5PZ30</accession>
<organism evidence="6 7">
    <name type="scientific">Jiangella alba</name>
    <dbReference type="NCBI Taxonomy" id="561176"/>
    <lineage>
        <taxon>Bacteria</taxon>
        <taxon>Bacillati</taxon>
        <taxon>Actinomycetota</taxon>
        <taxon>Actinomycetes</taxon>
        <taxon>Jiangellales</taxon>
        <taxon>Jiangellaceae</taxon>
        <taxon>Jiangella</taxon>
    </lineage>
</organism>
<keyword evidence="4" id="KW-0067">ATP-binding</keyword>
<dbReference type="CDD" id="cd03257">
    <property type="entry name" value="ABC_NikE_OppD_transporters"/>
    <property type="match status" value="1"/>
</dbReference>
<dbReference type="Proteomes" id="UP000181980">
    <property type="component" value="Unassembled WGS sequence"/>
</dbReference>
<comment type="similarity">
    <text evidence="1">Belongs to the ABC transporter superfamily.</text>
</comment>
<dbReference type="PANTHER" id="PTHR43776">
    <property type="entry name" value="TRANSPORT ATP-BINDING PROTEIN"/>
    <property type="match status" value="1"/>
</dbReference>
<feature type="domain" description="ABC transporter" evidence="5">
    <location>
        <begin position="6"/>
        <end position="245"/>
    </location>
</feature>
<gene>
    <name evidence="6" type="ORF">SAMN04488561_7030</name>
</gene>
<dbReference type="GO" id="GO:0005524">
    <property type="term" value="F:ATP binding"/>
    <property type="evidence" value="ECO:0007669"/>
    <property type="project" value="UniProtKB-KW"/>
</dbReference>
<dbReference type="InterPro" id="IPR050319">
    <property type="entry name" value="ABC_transp_ATP-bind"/>
</dbReference>
<dbReference type="InterPro" id="IPR017871">
    <property type="entry name" value="ABC_transporter-like_CS"/>
</dbReference>
<protein>
    <submittedName>
        <fullName evidence="6">ABC transporter</fullName>
    </submittedName>
</protein>
<evidence type="ECO:0000313" key="7">
    <source>
        <dbReference type="Proteomes" id="UP000181980"/>
    </source>
</evidence>
<dbReference type="InterPro" id="IPR003593">
    <property type="entry name" value="AAA+_ATPase"/>
</dbReference>
<sequence>MTAPVVEGSGLSVTYGQRGHVHHAVVDLTVAVHPGEIVGVTGASGCGKSTTLRLLAGLEQPHAGTVRLGGADIWAEGRTPRPPRPGYVMPVFQDPVASLDRRWPIWRSVTEPLTVGRPRMSKQERMAAAREHLARLSLDHLDVRCLPTQLSGGQCQRVAIARALVAGPALVVADEPTASLDVTTAAGVTRVLREAADQGTALVIVSHDQDRLSVLADRILRMNRGRVVAEEVLRPLVHARRGTDE</sequence>
<evidence type="ECO:0000313" key="6">
    <source>
        <dbReference type="EMBL" id="SEF18959.1"/>
    </source>
</evidence>
<keyword evidence="7" id="KW-1185">Reference proteome</keyword>
<keyword evidence="3" id="KW-0547">Nucleotide-binding</keyword>
<name>A0A1H5PZ30_9ACTN</name>
<evidence type="ECO:0000256" key="1">
    <source>
        <dbReference type="ARBA" id="ARBA00005417"/>
    </source>
</evidence>
<dbReference type="InterPro" id="IPR003439">
    <property type="entry name" value="ABC_transporter-like_ATP-bd"/>
</dbReference>
<dbReference type="EMBL" id="FNUC01000004">
    <property type="protein sequence ID" value="SEF18959.1"/>
    <property type="molecule type" value="Genomic_DNA"/>
</dbReference>
<reference evidence="7" key="1">
    <citation type="submission" date="2016-10" db="EMBL/GenBank/DDBJ databases">
        <authorList>
            <person name="Varghese N."/>
            <person name="Submissions S."/>
        </authorList>
    </citation>
    <scope>NUCLEOTIDE SEQUENCE [LARGE SCALE GENOMIC DNA]</scope>
    <source>
        <strain evidence="7">DSM 45237</strain>
    </source>
</reference>
<dbReference type="SMART" id="SM00382">
    <property type="entry name" value="AAA"/>
    <property type="match status" value="1"/>
</dbReference>
<dbReference type="PROSITE" id="PS50893">
    <property type="entry name" value="ABC_TRANSPORTER_2"/>
    <property type="match status" value="1"/>
</dbReference>